<protein>
    <submittedName>
        <fullName evidence="2">Uncharacterized protein</fullName>
    </submittedName>
</protein>
<feature type="region of interest" description="Disordered" evidence="1">
    <location>
        <begin position="1"/>
        <end position="44"/>
    </location>
</feature>
<dbReference type="AlphaFoldDB" id="A0A2B4RFD2"/>
<organism evidence="2 3">
    <name type="scientific">Stylophora pistillata</name>
    <name type="common">Smooth cauliflower coral</name>
    <dbReference type="NCBI Taxonomy" id="50429"/>
    <lineage>
        <taxon>Eukaryota</taxon>
        <taxon>Metazoa</taxon>
        <taxon>Cnidaria</taxon>
        <taxon>Anthozoa</taxon>
        <taxon>Hexacorallia</taxon>
        <taxon>Scleractinia</taxon>
        <taxon>Astrocoeniina</taxon>
        <taxon>Pocilloporidae</taxon>
        <taxon>Stylophora</taxon>
    </lineage>
</organism>
<evidence type="ECO:0000256" key="1">
    <source>
        <dbReference type="SAM" id="MobiDB-lite"/>
    </source>
</evidence>
<comment type="caution">
    <text evidence="2">The sequence shown here is derived from an EMBL/GenBank/DDBJ whole genome shotgun (WGS) entry which is preliminary data.</text>
</comment>
<sequence length="288" mass="32876">MNKGKGSKKKSSSQGATWQGPAQLRDIAETTPTHDSAETAPPRANANMLLELGRRGKQREQNEARAPLQGHHIINKDCITLYKKILEVFVDKDVDNIFYGKSFGFLKEKHIINDKFLPNGFVLQDNPLQEVANEITEMTANEPQDYARQKGNKGVDINAENYGAAKVTLLRDVHSIMSDICSNAKKNKEKTEELSSEKDSDEAQGDKDVYKKIEKLSSTIEELFTSKEVYIDHRALHWRKKELGETKFDEITKFNLCKERVEKLFKDIAHEEGIQLVVHWGQWAFRKS</sequence>
<gene>
    <name evidence="2" type="ORF">AWC38_SpisGene20703</name>
</gene>
<evidence type="ECO:0000313" key="3">
    <source>
        <dbReference type="Proteomes" id="UP000225706"/>
    </source>
</evidence>
<proteinExistence type="predicted"/>
<keyword evidence="3" id="KW-1185">Reference proteome</keyword>
<dbReference type="EMBL" id="LSMT01000687">
    <property type="protein sequence ID" value="PFX15088.1"/>
    <property type="molecule type" value="Genomic_DNA"/>
</dbReference>
<name>A0A2B4RFD2_STYPI</name>
<evidence type="ECO:0000313" key="2">
    <source>
        <dbReference type="EMBL" id="PFX15088.1"/>
    </source>
</evidence>
<feature type="compositionally biased region" description="Basic residues" evidence="1">
    <location>
        <begin position="1"/>
        <end position="11"/>
    </location>
</feature>
<accession>A0A2B4RFD2</accession>
<reference evidence="3" key="1">
    <citation type="journal article" date="2017" name="bioRxiv">
        <title>Comparative analysis of the genomes of Stylophora pistillata and Acropora digitifera provides evidence for extensive differences between species of corals.</title>
        <authorList>
            <person name="Voolstra C.R."/>
            <person name="Li Y."/>
            <person name="Liew Y.J."/>
            <person name="Baumgarten S."/>
            <person name="Zoccola D."/>
            <person name="Flot J.-F."/>
            <person name="Tambutte S."/>
            <person name="Allemand D."/>
            <person name="Aranda M."/>
        </authorList>
    </citation>
    <scope>NUCLEOTIDE SEQUENCE [LARGE SCALE GENOMIC DNA]</scope>
</reference>
<dbReference type="Proteomes" id="UP000225706">
    <property type="component" value="Unassembled WGS sequence"/>
</dbReference>